<feature type="compositionally biased region" description="Low complexity" evidence="1">
    <location>
        <begin position="196"/>
        <end position="207"/>
    </location>
</feature>
<evidence type="ECO:0000313" key="2">
    <source>
        <dbReference type="EMBL" id="VVO15123.1"/>
    </source>
</evidence>
<dbReference type="OrthoDB" id="7033726at2"/>
<feature type="region of interest" description="Disordered" evidence="1">
    <location>
        <begin position="186"/>
        <end position="282"/>
    </location>
</feature>
<dbReference type="Proteomes" id="UP000379480">
    <property type="component" value="Unassembled WGS sequence"/>
</dbReference>
<evidence type="ECO:0000256" key="1">
    <source>
        <dbReference type="SAM" id="MobiDB-lite"/>
    </source>
</evidence>
<feature type="compositionally biased region" description="Basic and acidic residues" evidence="1">
    <location>
        <begin position="208"/>
        <end position="234"/>
    </location>
</feature>
<proteinExistence type="predicted"/>
<dbReference type="AlphaFoldDB" id="A0A5E7DCV1"/>
<dbReference type="RefSeq" id="WP_150805102.1">
    <property type="nucleotide sequence ID" value="NZ_CABVHY010000018.1"/>
</dbReference>
<feature type="compositionally biased region" description="Low complexity" evidence="1">
    <location>
        <begin position="235"/>
        <end position="260"/>
    </location>
</feature>
<accession>A0A5E7DCV1</accession>
<name>A0A5E7DCV1_PSEFL</name>
<reference evidence="2 3" key="1">
    <citation type="submission" date="2019-09" db="EMBL/GenBank/DDBJ databases">
        <authorList>
            <person name="Chandra G."/>
            <person name="Truman W A."/>
        </authorList>
    </citation>
    <scope>NUCLEOTIDE SEQUENCE [LARGE SCALE GENOMIC DNA]</scope>
    <source>
        <strain evidence="2">PS723</strain>
    </source>
</reference>
<evidence type="ECO:0000313" key="3">
    <source>
        <dbReference type="Proteomes" id="UP000379480"/>
    </source>
</evidence>
<dbReference type="EMBL" id="CABVHY010000018">
    <property type="protein sequence ID" value="VVO15123.1"/>
    <property type="molecule type" value="Genomic_DNA"/>
</dbReference>
<gene>
    <name evidence="2" type="ORF">PS723_03744</name>
</gene>
<organism evidence="2 3">
    <name type="scientific">Pseudomonas fluorescens</name>
    <dbReference type="NCBI Taxonomy" id="294"/>
    <lineage>
        <taxon>Bacteria</taxon>
        <taxon>Pseudomonadati</taxon>
        <taxon>Pseudomonadota</taxon>
        <taxon>Gammaproteobacteria</taxon>
        <taxon>Pseudomonadales</taxon>
        <taxon>Pseudomonadaceae</taxon>
        <taxon>Pseudomonas</taxon>
    </lineage>
</organism>
<sequence length="339" mass="36621">MSVSVKSVEFPASCVNSACGKALYGPVKHCPFCGSRLAQVAALAAKAVIAPTIDLKPAAPAAKVAAPVAAKKTAAVVNFDLIEVEPLEPPAKPVPSPVVESPKPKGTLKKILMGLVVLAVVVSYGLYQLGSRHTREQFEQNLLAGQNCLKNNRFDCALENAELALQKDSKEPRAVSLLQRAQAGLERQQQNEEAQKAAAARQAANKKAQPEKAAQEQAARDQAAREKEQRDLDQRMQLQEQLRAQQQQQQQQQQPEIRTPTPRPSPPARPIQGISGANPGVVGQSLSQARSALARQDYQSAIAVANVVLTMDPGNRQARIIIRQAEQLRTQALNRTTIE</sequence>
<protein>
    <submittedName>
        <fullName evidence="2">Uncharacterized protein</fullName>
    </submittedName>
</protein>